<gene>
    <name evidence="2" type="ORF">F2P81_005542</name>
</gene>
<feature type="compositionally biased region" description="Basic residues" evidence="1">
    <location>
        <begin position="18"/>
        <end position="30"/>
    </location>
</feature>
<reference evidence="2 3" key="1">
    <citation type="submission" date="2019-06" db="EMBL/GenBank/DDBJ databases">
        <title>Draft genomes of female and male turbot (Scophthalmus maximus).</title>
        <authorList>
            <person name="Xu H."/>
            <person name="Xu X.-W."/>
            <person name="Shao C."/>
            <person name="Chen S."/>
        </authorList>
    </citation>
    <scope>NUCLEOTIDE SEQUENCE [LARGE SCALE GENOMIC DNA]</scope>
    <source>
        <strain evidence="2">Ysfricsl-2016a</strain>
        <tissue evidence="2">Blood</tissue>
    </source>
</reference>
<accession>A0A6A4TDW1</accession>
<proteinExistence type="predicted"/>
<evidence type="ECO:0000313" key="3">
    <source>
        <dbReference type="Proteomes" id="UP000438429"/>
    </source>
</evidence>
<evidence type="ECO:0000256" key="1">
    <source>
        <dbReference type="SAM" id="MobiDB-lite"/>
    </source>
</evidence>
<evidence type="ECO:0000313" key="2">
    <source>
        <dbReference type="EMBL" id="KAF0042010.1"/>
    </source>
</evidence>
<name>A0A6A4TDW1_SCOMX</name>
<dbReference type="AlphaFoldDB" id="A0A6A4TDW1"/>
<protein>
    <submittedName>
        <fullName evidence="2">Uncharacterized protein</fullName>
    </submittedName>
</protein>
<dbReference type="EMBL" id="VEVO01000005">
    <property type="protein sequence ID" value="KAF0042010.1"/>
    <property type="molecule type" value="Genomic_DNA"/>
</dbReference>
<sequence length="158" mass="17693">MEARKASSVSELSSALKRQQKKKTKRRRRRRGEWGKMLCIDALQVRTCFNKGNTDCRDLGCGGAAGKDVGNHTQTFLLPYGGDELVQPGSRSWFLVEMQRRSARSLTCSCTSPENMCVEKTRERILSGSERPLFSPRVCKEDNGALQQPLVLWLLSAG</sequence>
<feature type="region of interest" description="Disordered" evidence="1">
    <location>
        <begin position="1"/>
        <end position="30"/>
    </location>
</feature>
<organism evidence="2 3">
    <name type="scientific">Scophthalmus maximus</name>
    <name type="common">Turbot</name>
    <name type="synonym">Psetta maxima</name>
    <dbReference type="NCBI Taxonomy" id="52904"/>
    <lineage>
        <taxon>Eukaryota</taxon>
        <taxon>Metazoa</taxon>
        <taxon>Chordata</taxon>
        <taxon>Craniata</taxon>
        <taxon>Vertebrata</taxon>
        <taxon>Euteleostomi</taxon>
        <taxon>Actinopterygii</taxon>
        <taxon>Neopterygii</taxon>
        <taxon>Teleostei</taxon>
        <taxon>Neoteleostei</taxon>
        <taxon>Acanthomorphata</taxon>
        <taxon>Carangaria</taxon>
        <taxon>Pleuronectiformes</taxon>
        <taxon>Pleuronectoidei</taxon>
        <taxon>Scophthalmidae</taxon>
        <taxon>Scophthalmus</taxon>
    </lineage>
</organism>
<dbReference type="Proteomes" id="UP000438429">
    <property type="component" value="Unassembled WGS sequence"/>
</dbReference>
<comment type="caution">
    <text evidence="2">The sequence shown here is derived from an EMBL/GenBank/DDBJ whole genome shotgun (WGS) entry which is preliminary data.</text>
</comment>